<dbReference type="Pfam" id="PF19833">
    <property type="entry name" value="RecG_dom3_C"/>
    <property type="match status" value="1"/>
</dbReference>
<dbReference type="Pfam" id="PF00271">
    <property type="entry name" value="Helicase_C"/>
    <property type="match status" value="1"/>
</dbReference>
<evidence type="ECO:0000256" key="12">
    <source>
        <dbReference type="ARBA" id="ARBA00034617"/>
    </source>
</evidence>
<evidence type="ECO:0000256" key="3">
    <source>
        <dbReference type="ARBA" id="ARBA00022741"/>
    </source>
</evidence>
<dbReference type="GO" id="GO:0043138">
    <property type="term" value="F:3'-5' DNA helicase activity"/>
    <property type="evidence" value="ECO:0007669"/>
    <property type="project" value="UniProtKB-EC"/>
</dbReference>
<evidence type="ECO:0000259" key="18">
    <source>
        <dbReference type="PROSITE" id="PS51194"/>
    </source>
</evidence>
<dbReference type="InterPro" id="IPR047112">
    <property type="entry name" value="RecG/Mfd"/>
</dbReference>
<organism evidence="19 20">
    <name type="scientific">candidate division KSB3 bacterium</name>
    <dbReference type="NCBI Taxonomy" id="2044937"/>
    <lineage>
        <taxon>Bacteria</taxon>
        <taxon>candidate division KSB3</taxon>
    </lineage>
</organism>
<evidence type="ECO:0000313" key="20">
    <source>
        <dbReference type="Proteomes" id="UP000230821"/>
    </source>
</evidence>
<feature type="domain" description="Helicase C-terminal" evidence="18">
    <location>
        <begin position="666"/>
        <end position="832"/>
    </location>
</feature>
<evidence type="ECO:0000256" key="8">
    <source>
        <dbReference type="ARBA" id="ARBA00023125"/>
    </source>
</evidence>
<evidence type="ECO:0000256" key="4">
    <source>
        <dbReference type="ARBA" id="ARBA00022763"/>
    </source>
</evidence>
<comment type="catalytic activity">
    <reaction evidence="14 15">
        <text>ATP + H2O = ADP + phosphate + H(+)</text>
        <dbReference type="Rhea" id="RHEA:13065"/>
        <dbReference type="ChEBI" id="CHEBI:15377"/>
        <dbReference type="ChEBI" id="CHEBI:15378"/>
        <dbReference type="ChEBI" id="CHEBI:30616"/>
        <dbReference type="ChEBI" id="CHEBI:43474"/>
        <dbReference type="ChEBI" id="CHEBI:456216"/>
        <dbReference type="EC" id="5.6.2.4"/>
    </reaction>
</comment>
<evidence type="ECO:0000256" key="14">
    <source>
        <dbReference type="ARBA" id="ARBA00048988"/>
    </source>
</evidence>
<dbReference type="InterPro" id="IPR045562">
    <property type="entry name" value="RecG_dom3_C"/>
</dbReference>
<dbReference type="PROSITE" id="PS51194">
    <property type="entry name" value="HELICASE_CTER"/>
    <property type="match status" value="1"/>
</dbReference>
<feature type="compositionally biased region" description="Polar residues" evidence="16">
    <location>
        <begin position="132"/>
        <end position="144"/>
    </location>
</feature>
<evidence type="ECO:0000256" key="1">
    <source>
        <dbReference type="ARBA" id="ARBA00007504"/>
    </source>
</evidence>
<dbReference type="Proteomes" id="UP000230821">
    <property type="component" value="Unassembled WGS sequence"/>
</dbReference>
<dbReference type="InterPro" id="IPR012340">
    <property type="entry name" value="NA-bd_OB-fold"/>
</dbReference>
<evidence type="ECO:0000256" key="10">
    <source>
        <dbReference type="ARBA" id="ARBA00023204"/>
    </source>
</evidence>
<evidence type="ECO:0000256" key="2">
    <source>
        <dbReference type="ARBA" id="ARBA00017846"/>
    </source>
</evidence>
<sequence length="900" mass="102690">MLSKAELFLVEEQPVFSGVVGKVLEDTALLFLYFSVLHEAIQQIRKPLEYSARHDFAYVDRVRALEKTVTAWTNRMYTAALSPQHRKLLDRFQQLFQNYDDKERSQKIAVIQEASQTLEQLDALDTEHKPPSSDNNTLSSTFPPTESPLLPPISEIPEPEPEELPEQCHDLSLQIQFAKGVGPKRARLLKKLGIQTIEDALFFFPRRYEDRRCIEKIAKLCPGETLRTVYGEVKTSGVTVTPKQRTKIFELMIGDETGIFTAKWFNQGYLRKIFKSGMRVVLCGKISMKRYGGLEMIQPEYELIDPSESEGERLHTGRIVPIYPLTDGLHQKEMRKIMKGIVDRYAPSIQENLPETLRQKYHFLPLPLALKRLHFPEQTADIIQLNSENSLSHHRLIFDEFFLLELGLGIRRYHVKSHESGIAFQFSGVLESYLRATLDFSLTSAQSRVIHEIQENMRSPHVMNRLLQGDVGSGKTLVALIALLSAIEAGYQGAIMVPTEILAEQHFQKISSYLQHLNNLIERSDSQGLEHLREAKQPDLYSSTRSDKIHACLLTGSMRKREREDLLLQIERGEVDLIVGTHALLQHDVRFHKLGGVVIDEQHKFGVLQRATLKAKGLNPDILIMTATPIPRTLSLTIYGDLDVSILDELPPGRTPVVTRRFYEQGREKAYRLIEREITQGRQAYIVYPLVEESENLDLKAATEMSEHLARDIFPQYHVGLVHGRMKGEEKDRQMTAFKQHELDILVSTTVLEVGIDVANATVMLIEHAERFGLSQLHQLRGRVGRGAKQSYCLLMANYPMSNDARRRLDAMVETTDGFVIAERDLEIRGPGEFFGTRQSGLPDLHVANLIRDIKILEAAREEAFAIVRDDPELTFPQHRPIKNALEHRWKKSLDFISVG</sequence>
<evidence type="ECO:0000256" key="7">
    <source>
        <dbReference type="ARBA" id="ARBA00022840"/>
    </source>
</evidence>
<dbReference type="NCBIfam" id="NF008168">
    <property type="entry name" value="PRK10917.2-2"/>
    <property type="match status" value="1"/>
</dbReference>
<comment type="function">
    <text evidence="15">Plays a critical role in recombination and DNA repair. Helps process Holliday junction intermediates to mature products by catalyzing branch migration. Has replication fork regression activity, unwinds stalled or blocked replication forks to make a HJ that can be resolved. Has a DNA unwinding activity characteristic of a DNA helicase with 3'-5' polarity.</text>
</comment>
<evidence type="ECO:0000313" key="19">
    <source>
        <dbReference type="EMBL" id="PIE34976.1"/>
    </source>
</evidence>
<dbReference type="InterPro" id="IPR014001">
    <property type="entry name" value="Helicase_ATP-bd"/>
</dbReference>
<keyword evidence="4 15" id="KW-0227">DNA damage</keyword>
<gene>
    <name evidence="19" type="ORF">CSA56_06135</name>
</gene>
<evidence type="ECO:0000256" key="9">
    <source>
        <dbReference type="ARBA" id="ARBA00023172"/>
    </source>
</evidence>
<dbReference type="AlphaFoldDB" id="A0A2G6KH32"/>
<keyword evidence="8" id="KW-0238">DNA-binding</keyword>
<keyword evidence="5 15" id="KW-0378">Hydrolase</keyword>
<evidence type="ECO:0000256" key="5">
    <source>
        <dbReference type="ARBA" id="ARBA00022801"/>
    </source>
</evidence>
<comment type="similarity">
    <text evidence="1 15">Belongs to the helicase family. RecG subfamily.</text>
</comment>
<evidence type="ECO:0000259" key="17">
    <source>
        <dbReference type="PROSITE" id="PS51192"/>
    </source>
</evidence>
<dbReference type="GO" id="GO:0016887">
    <property type="term" value="F:ATP hydrolysis activity"/>
    <property type="evidence" value="ECO:0007669"/>
    <property type="project" value="RHEA"/>
</dbReference>
<dbReference type="GO" id="GO:0005524">
    <property type="term" value="F:ATP binding"/>
    <property type="evidence" value="ECO:0007669"/>
    <property type="project" value="UniProtKB-KW"/>
</dbReference>
<reference evidence="19 20" key="1">
    <citation type="submission" date="2017-10" db="EMBL/GenBank/DDBJ databases">
        <title>Novel microbial diversity and functional potential in the marine mammal oral microbiome.</title>
        <authorList>
            <person name="Dudek N.K."/>
            <person name="Sun C.L."/>
            <person name="Burstein D."/>
            <person name="Kantor R.S."/>
            <person name="Aliaga Goltsman D.S."/>
            <person name="Bik E.M."/>
            <person name="Thomas B.C."/>
            <person name="Banfield J.F."/>
            <person name="Relman D.A."/>
        </authorList>
    </citation>
    <scope>NUCLEOTIDE SEQUENCE [LARGE SCALE GENOMIC DNA]</scope>
    <source>
        <strain evidence="19">DOLJORAL78_47_16</strain>
    </source>
</reference>
<comment type="caution">
    <text evidence="19">The sequence shown here is derived from an EMBL/GenBank/DDBJ whole genome shotgun (WGS) entry which is preliminary data.</text>
</comment>
<dbReference type="SUPFAM" id="SSF50249">
    <property type="entry name" value="Nucleic acid-binding proteins"/>
    <property type="match status" value="1"/>
</dbReference>
<feature type="domain" description="Helicase ATP-binding" evidence="17">
    <location>
        <begin position="456"/>
        <end position="647"/>
    </location>
</feature>
<keyword evidence="3 15" id="KW-0547">Nucleotide-binding</keyword>
<dbReference type="SMART" id="SM00487">
    <property type="entry name" value="DEXDc"/>
    <property type="match status" value="1"/>
</dbReference>
<dbReference type="SMART" id="SM00490">
    <property type="entry name" value="HELICc"/>
    <property type="match status" value="1"/>
</dbReference>
<accession>A0A2G6KH32</accession>
<dbReference type="Gene3D" id="3.40.50.300">
    <property type="entry name" value="P-loop containing nucleotide triphosphate hydrolases"/>
    <property type="match status" value="2"/>
</dbReference>
<evidence type="ECO:0000256" key="11">
    <source>
        <dbReference type="ARBA" id="ARBA00023235"/>
    </source>
</evidence>
<dbReference type="InterPro" id="IPR001650">
    <property type="entry name" value="Helicase_C-like"/>
</dbReference>
<dbReference type="GO" id="GO:0006281">
    <property type="term" value="P:DNA repair"/>
    <property type="evidence" value="ECO:0007669"/>
    <property type="project" value="UniProtKB-UniRule"/>
</dbReference>
<keyword evidence="11" id="KW-0413">Isomerase</keyword>
<dbReference type="Gene3D" id="2.40.50.140">
    <property type="entry name" value="Nucleic acid-binding proteins"/>
    <property type="match status" value="1"/>
</dbReference>
<dbReference type="PROSITE" id="PS51192">
    <property type="entry name" value="HELICASE_ATP_BIND_1"/>
    <property type="match status" value="1"/>
</dbReference>
<evidence type="ECO:0000256" key="15">
    <source>
        <dbReference type="RuleBase" id="RU363016"/>
    </source>
</evidence>
<dbReference type="PANTHER" id="PTHR47964:SF1">
    <property type="entry name" value="ATP-DEPENDENT DNA HELICASE HOMOLOG RECG, CHLOROPLASTIC"/>
    <property type="match status" value="1"/>
</dbReference>
<dbReference type="NCBIfam" id="TIGR00643">
    <property type="entry name" value="recG"/>
    <property type="match status" value="1"/>
</dbReference>
<keyword evidence="9 15" id="KW-0233">DNA recombination</keyword>
<dbReference type="GO" id="GO:0006310">
    <property type="term" value="P:DNA recombination"/>
    <property type="evidence" value="ECO:0007669"/>
    <property type="project" value="UniProtKB-UniRule"/>
</dbReference>
<dbReference type="PANTHER" id="PTHR47964">
    <property type="entry name" value="ATP-DEPENDENT DNA HELICASE HOMOLOG RECG, CHLOROPLASTIC"/>
    <property type="match status" value="1"/>
</dbReference>
<dbReference type="CDD" id="cd18811">
    <property type="entry name" value="SF2_C_RecG"/>
    <property type="match status" value="1"/>
</dbReference>
<dbReference type="InterPro" id="IPR033454">
    <property type="entry name" value="RecG_wedge"/>
</dbReference>
<proteinExistence type="inferred from homology"/>
<keyword evidence="6 15" id="KW-0347">Helicase</keyword>
<dbReference type="InterPro" id="IPR011545">
    <property type="entry name" value="DEAD/DEAH_box_helicase_dom"/>
</dbReference>
<dbReference type="GO" id="GO:0003677">
    <property type="term" value="F:DNA binding"/>
    <property type="evidence" value="ECO:0007669"/>
    <property type="project" value="UniProtKB-KW"/>
</dbReference>
<dbReference type="Pfam" id="PF17191">
    <property type="entry name" value="RecG_wedge"/>
    <property type="match status" value="1"/>
</dbReference>
<dbReference type="InterPro" id="IPR027417">
    <property type="entry name" value="P-loop_NTPase"/>
</dbReference>
<keyword evidence="7 15" id="KW-0067">ATP-binding</keyword>
<dbReference type="CDD" id="cd17992">
    <property type="entry name" value="DEXHc_RecG"/>
    <property type="match status" value="1"/>
</dbReference>
<dbReference type="EC" id="5.6.2.4" evidence="13 15"/>
<evidence type="ECO:0000256" key="6">
    <source>
        <dbReference type="ARBA" id="ARBA00022806"/>
    </source>
</evidence>
<dbReference type="SUPFAM" id="SSF52540">
    <property type="entry name" value="P-loop containing nucleoside triphosphate hydrolases"/>
    <property type="match status" value="2"/>
</dbReference>
<dbReference type="EMBL" id="PDSK01000069">
    <property type="protein sequence ID" value="PIE34976.1"/>
    <property type="molecule type" value="Genomic_DNA"/>
</dbReference>
<dbReference type="InterPro" id="IPR004609">
    <property type="entry name" value="ATP-dep_DNA_helicase_RecG"/>
</dbReference>
<keyword evidence="10 15" id="KW-0234">DNA repair</keyword>
<name>A0A2G6KH32_9BACT</name>
<comment type="catalytic activity">
    <reaction evidence="12 15">
        <text>Couples ATP hydrolysis with the unwinding of duplex DNA by translocating in the 3'-5' direction.</text>
        <dbReference type="EC" id="5.6.2.4"/>
    </reaction>
</comment>
<feature type="region of interest" description="Disordered" evidence="16">
    <location>
        <begin position="126"/>
        <end position="147"/>
    </location>
</feature>
<evidence type="ECO:0000256" key="16">
    <source>
        <dbReference type="SAM" id="MobiDB-lite"/>
    </source>
</evidence>
<dbReference type="CDD" id="cd04488">
    <property type="entry name" value="RecG_wedge_OBF"/>
    <property type="match status" value="1"/>
</dbReference>
<evidence type="ECO:0000256" key="13">
    <source>
        <dbReference type="ARBA" id="ARBA00034808"/>
    </source>
</evidence>
<protein>
    <recommendedName>
        <fullName evidence="2 15">ATP-dependent DNA helicase RecG</fullName>
        <ecNumber evidence="13 15">5.6.2.4</ecNumber>
    </recommendedName>
</protein>
<dbReference type="Pfam" id="PF00270">
    <property type="entry name" value="DEAD"/>
    <property type="match status" value="1"/>
</dbReference>